<dbReference type="GO" id="GO:0003676">
    <property type="term" value="F:nucleic acid binding"/>
    <property type="evidence" value="ECO:0007669"/>
    <property type="project" value="InterPro"/>
</dbReference>
<evidence type="ECO:0000313" key="2">
    <source>
        <dbReference type="EMBL" id="KAK7813079.1"/>
    </source>
</evidence>
<proteinExistence type="predicted"/>
<dbReference type="InterPro" id="IPR036397">
    <property type="entry name" value="RNaseH_sf"/>
</dbReference>
<dbReference type="GO" id="GO:0004523">
    <property type="term" value="F:RNA-DNA hybrid ribonuclease activity"/>
    <property type="evidence" value="ECO:0007669"/>
    <property type="project" value="InterPro"/>
</dbReference>
<dbReference type="Gene3D" id="3.30.420.10">
    <property type="entry name" value="Ribonuclease H-like superfamily/Ribonuclease H"/>
    <property type="match status" value="1"/>
</dbReference>
<keyword evidence="4" id="KW-1185">Reference proteome</keyword>
<feature type="domain" description="RNase H type-1" evidence="1">
    <location>
        <begin position="49"/>
        <end position="114"/>
    </location>
</feature>
<dbReference type="EMBL" id="PKMF04000700">
    <property type="protein sequence ID" value="KAK7821516.1"/>
    <property type="molecule type" value="Genomic_DNA"/>
</dbReference>
<dbReference type="Proteomes" id="UP000237347">
    <property type="component" value="Unassembled WGS sequence"/>
</dbReference>
<reference evidence="3" key="3">
    <citation type="submission" date="2023-07" db="EMBL/GenBank/DDBJ databases">
        <title>An improved reference 1 genome and first organelle genomes of Quercus suber.</title>
        <authorList>
            <consortium name="Genosuber Consortium"/>
            <person name="Usie A."/>
            <person name="Serra O."/>
            <person name="Barros P."/>
        </authorList>
    </citation>
    <scope>NUCLEOTIDE SEQUENCE</scope>
    <source>
        <strain evidence="3">HL8</strain>
        <tissue evidence="3">Leaves</tissue>
    </source>
</reference>
<dbReference type="SUPFAM" id="SSF53098">
    <property type="entry name" value="Ribonuclease H-like"/>
    <property type="match status" value="1"/>
</dbReference>
<evidence type="ECO:0000259" key="1">
    <source>
        <dbReference type="Pfam" id="PF13456"/>
    </source>
</evidence>
<comment type="caution">
    <text evidence="3">The sequence shown here is derived from an EMBL/GenBank/DDBJ whole genome shotgun (WGS) entry which is preliminary data.</text>
</comment>
<dbReference type="AlphaFoldDB" id="A0AAW0J568"/>
<sequence>MAETLAKVLKFAYLGLNERLKRTTRSIQVRWLPPPENWFKLNSDRSSLGNLGKAGGGGIIRNSIENWVRGYARAIGHTISVAAELWALRDGINLCIDLNLTNVLIEMDAKIVVER</sequence>
<dbReference type="Pfam" id="PF13456">
    <property type="entry name" value="RVT_3"/>
    <property type="match status" value="1"/>
</dbReference>
<dbReference type="InterPro" id="IPR012337">
    <property type="entry name" value="RNaseH-like_sf"/>
</dbReference>
<protein>
    <submittedName>
        <fullName evidence="3">Ribonuclease h protein</fullName>
    </submittedName>
</protein>
<dbReference type="InterPro" id="IPR002156">
    <property type="entry name" value="RNaseH_domain"/>
</dbReference>
<evidence type="ECO:0000313" key="3">
    <source>
        <dbReference type="EMBL" id="KAK7821516.1"/>
    </source>
</evidence>
<reference evidence="3" key="1">
    <citation type="submission" date="2017-12" db="EMBL/GenBank/DDBJ databases">
        <authorList>
            <person name="Barbosa P."/>
            <person name="Usie A."/>
            <person name="Ramos A.M."/>
        </authorList>
    </citation>
    <scope>NUCLEOTIDE SEQUENCE</scope>
    <source>
        <strain evidence="3">HL8</strain>
        <tissue evidence="3">Leaves</tissue>
    </source>
</reference>
<dbReference type="EMBL" id="PKMF04001321">
    <property type="protein sequence ID" value="KAK7813079.1"/>
    <property type="molecule type" value="Genomic_DNA"/>
</dbReference>
<dbReference type="PANTHER" id="PTHR47723">
    <property type="entry name" value="OS05G0353850 PROTEIN"/>
    <property type="match status" value="1"/>
</dbReference>
<reference evidence="3 4" key="2">
    <citation type="journal article" date="2018" name="Sci. Data">
        <title>The draft genome sequence of cork oak.</title>
        <authorList>
            <person name="Ramos A.M."/>
            <person name="Usie A."/>
            <person name="Barbosa P."/>
            <person name="Barros P.M."/>
            <person name="Capote T."/>
            <person name="Chaves I."/>
            <person name="Simoes F."/>
            <person name="Abreu I."/>
            <person name="Carrasquinho I."/>
            <person name="Faro C."/>
            <person name="Guimaraes J.B."/>
            <person name="Mendonca D."/>
            <person name="Nobrega F."/>
            <person name="Rodrigues L."/>
            <person name="Saibo N.J.M."/>
            <person name="Varela M.C."/>
            <person name="Egas C."/>
            <person name="Matos J."/>
            <person name="Miguel C.M."/>
            <person name="Oliveira M.M."/>
            <person name="Ricardo C.P."/>
            <person name="Goncalves S."/>
        </authorList>
    </citation>
    <scope>NUCLEOTIDE SEQUENCE [LARGE SCALE GENOMIC DNA]</scope>
    <source>
        <strain evidence="4">cv. HL8</strain>
        <strain evidence="3">HL8</strain>
    </source>
</reference>
<gene>
    <name evidence="2" type="ORF">CFP56_006197</name>
    <name evidence="3" type="ORF">CFP56_037616</name>
</gene>
<dbReference type="InterPro" id="IPR053151">
    <property type="entry name" value="RNase_H-like"/>
</dbReference>
<evidence type="ECO:0000313" key="4">
    <source>
        <dbReference type="Proteomes" id="UP000237347"/>
    </source>
</evidence>
<accession>A0AAW0J568</accession>
<organism evidence="3 4">
    <name type="scientific">Quercus suber</name>
    <name type="common">Cork oak</name>
    <dbReference type="NCBI Taxonomy" id="58331"/>
    <lineage>
        <taxon>Eukaryota</taxon>
        <taxon>Viridiplantae</taxon>
        <taxon>Streptophyta</taxon>
        <taxon>Embryophyta</taxon>
        <taxon>Tracheophyta</taxon>
        <taxon>Spermatophyta</taxon>
        <taxon>Magnoliopsida</taxon>
        <taxon>eudicotyledons</taxon>
        <taxon>Gunneridae</taxon>
        <taxon>Pentapetalae</taxon>
        <taxon>rosids</taxon>
        <taxon>fabids</taxon>
        <taxon>Fagales</taxon>
        <taxon>Fagaceae</taxon>
        <taxon>Quercus</taxon>
    </lineage>
</organism>
<dbReference type="PANTHER" id="PTHR47723:SF19">
    <property type="entry name" value="POLYNUCLEOTIDYL TRANSFERASE, RIBONUCLEASE H-LIKE SUPERFAMILY PROTEIN"/>
    <property type="match status" value="1"/>
</dbReference>
<name>A0AAW0J568_QUESU</name>